<comment type="pathway">
    <text evidence="2 10">Glycan metabolism; pectin degradation; 2-dehydro-3-deoxy-D-gluconate from pectin: step 1/5.</text>
</comment>
<keyword evidence="11" id="KW-1133">Transmembrane helix</keyword>
<feature type="domain" description="Pectinesterase catalytic" evidence="12">
    <location>
        <begin position="210"/>
        <end position="268"/>
    </location>
</feature>
<evidence type="ECO:0000256" key="3">
    <source>
        <dbReference type="ARBA" id="ARBA00008891"/>
    </source>
</evidence>
<feature type="active site" evidence="9">
    <location>
        <position position="565"/>
    </location>
</feature>
<dbReference type="AlphaFoldDB" id="A0AAE1V2I3"/>
<keyword evidence="11" id="KW-0812">Transmembrane</keyword>
<dbReference type="PROSITE" id="PS00503">
    <property type="entry name" value="PECTINESTERASE_2"/>
    <property type="match status" value="3"/>
</dbReference>
<reference evidence="13" key="1">
    <citation type="submission" date="2023-12" db="EMBL/GenBank/DDBJ databases">
        <title>Genome assembly of Anisodus tanguticus.</title>
        <authorList>
            <person name="Wang Y.-J."/>
        </authorList>
    </citation>
    <scope>NUCLEOTIDE SEQUENCE</scope>
    <source>
        <strain evidence="13">KB-2021</strain>
        <tissue evidence="13">Leaf</tissue>
    </source>
</reference>
<keyword evidence="6 10" id="KW-0378">Hydrolase</keyword>
<evidence type="ECO:0000259" key="12">
    <source>
        <dbReference type="Pfam" id="PF01095"/>
    </source>
</evidence>
<dbReference type="InterPro" id="IPR011050">
    <property type="entry name" value="Pectin_lyase_fold/virulence"/>
</dbReference>
<evidence type="ECO:0000256" key="5">
    <source>
        <dbReference type="ARBA" id="ARBA00022525"/>
    </source>
</evidence>
<evidence type="ECO:0000256" key="8">
    <source>
        <dbReference type="ARBA" id="ARBA00047928"/>
    </source>
</evidence>
<evidence type="ECO:0000256" key="10">
    <source>
        <dbReference type="RuleBase" id="RU000589"/>
    </source>
</evidence>
<protein>
    <recommendedName>
        <fullName evidence="4 10">Pectinesterase</fullName>
        <ecNumber evidence="4 10">3.1.1.11</ecNumber>
    </recommendedName>
</protein>
<gene>
    <name evidence="13" type="ORF">RND71_026067</name>
</gene>
<feature type="domain" description="Pectinesterase catalytic" evidence="12">
    <location>
        <begin position="501"/>
        <end position="699"/>
    </location>
</feature>
<evidence type="ECO:0000256" key="6">
    <source>
        <dbReference type="ARBA" id="ARBA00022801"/>
    </source>
</evidence>
<feature type="transmembrane region" description="Helical" evidence="11">
    <location>
        <begin position="7"/>
        <end position="26"/>
    </location>
</feature>
<evidence type="ECO:0000256" key="9">
    <source>
        <dbReference type="PROSITE-ProRule" id="PRU10040"/>
    </source>
</evidence>
<dbReference type="InterPro" id="IPR033131">
    <property type="entry name" value="Pectinesterase_Asp_AS"/>
</dbReference>
<dbReference type="GO" id="GO:0005576">
    <property type="term" value="C:extracellular region"/>
    <property type="evidence" value="ECO:0007669"/>
    <property type="project" value="UniProtKB-SubCell"/>
</dbReference>
<dbReference type="Proteomes" id="UP001291623">
    <property type="component" value="Unassembled WGS sequence"/>
</dbReference>
<keyword evidence="5" id="KW-0964">Secreted</keyword>
<feature type="domain" description="Pectinesterase catalytic" evidence="12">
    <location>
        <begin position="280"/>
        <end position="412"/>
    </location>
</feature>
<proteinExistence type="inferred from homology"/>
<evidence type="ECO:0000256" key="1">
    <source>
        <dbReference type="ARBA" id="ARBA00004613"/>
    </source>
</evidence>
<keyword evidence="7 10" id="KW-0063">Aspartyl esterase</keyword>
<evidence type="ECO:0000256" key="11">
    <source>
        <dbReference type="SAM" id="Phobius"/>
    </source>
</evidence>
<evidence type="ECO:0000256" key="7">
    <source>
        <dbReference type="ARBA" id="ARBA00023085"/>
    </source>
</evidence>
<dbReference type="EMBL" id="JAVYJV010000014">
    <property type="protein sequence ID" value="KAK4353873.1"/>
    <property type="molecule type" value="Genomic_DNA"/>
</dbReference>
<evidence type="ECO:0000256" key="4">
    <source>
        <dbReference type="ARBA" id="ARBA00013229"/>
    </source>
</evidence>
<comment type="subcellular location">
    <subcellularLocation>
        <location evidence="1">Secreted</location>
    </subcellularLocation>
</comment>
<feature type="active site" evidence="9">
    <location>
        <position position="130"/>
    </location>
</feature>
<dbReference type="Gene3D" id="2.160.20.10">
    <property type="entry name" value="Single-stranded right-handed beta-helix, Pectin lyase-like"/>
    <property type="match status" value="5"/>
</dbReference>
<dbReference type="GO" id="GO:0045490">
    <property type="term" value="P:pectin catabolic process"/>
    <property type="evidence" value="ECO:0007669"/>
    <property type="project" value="UniProtKB-UniRule"/>
</dbReference>
<feature type="domain" description="Pectinesterase catalytic" evidence="12">
    <location>
        <begin position="449"/>
        <end position="500"/>
    </location>
</feature>
<dbReference type="SUPFAM" id="SSF51126">
    <property type="entry name" value="Pectin lyase-like"/>
    <property type="match status" value="3"/>
</dbReference>
<dbReference type="PANTHER" id="PTHR31321">
    <property type="entry name" value="ACYL-COA THIOESTER HYDROLASE YBHC-RELATED"/>
    <property type="match status" value="1"/>
</dbReference>
<comment type="catalytic activity">
    <reaction evidence="8 10">
        <text>[(1-&gt;4)-alpha-D-galacturonosyl methyl ester](n) + n H2O = [(1-&gt;4)-alpha-D-galacturonosyl](n) + n methanol + n H(+)</text>
        <dbReference type="Rhea" id="RHEA:22380"/>
        <dbReference type="Rhea" id="RHEA-COMP:14570"/>
        <dbReference type="Rhea" id="RHEA-COMP:14573"/>
        <dbReference type="ChEBI" id="CHEBI:15377"/>
        <dbReference type="ChEBI" id="CHEBI:15378"/>
        <dbReference type="ChEBI" id="CHEBI:17790"/>
        <dbReference type="ChEBI" id="CHEBI:140522"/>
        <dbReference type="ChEBI" id="CHEBI:140523"/>
        <dbReference type="EC" id="3.1.1.11"/>
    </reaction>
</comment>
<dbReference type="GO" id="GO:0042545">
    <property type="term" value="P:cell wall modification"/>
    <property type="evidence" value="ECO:0007669"/>
    <property type="project" value="UniProtKB-UniRule"/>
</dbReference>
<evidence type="ECO:0000313" key="13">
    <source>
        <dbReference type="EMBL" id="KAK4353873.1"/>
    </source>
</evidence>
<accession>A0AAE1V2I3</accession>
<dbReference type="InterPro" id="IPR000070">
    <property type="entry name" value="Pectinesterase_cat"/>
</dbReference>
<sequence length="709" mass="78023">MAGKDTIFVVETIVLTILLFIPRVFFDDSNAIPADKLQLNSWFDANVKPLDARKDDLDPALVAAEANKTIIKNSAPRPDGKRELAQAAALRTGGDKASLYNCKMFGFQDTFCDDSGKHFFKDCYIEGTVDFIFGNGKSLYLNTEMHVIPGEAMAMVTAHARAADNVDRWSDFGKKEFDSWFDANVKPLDARKDDLDPALVAAEANKTIIKVRSDGSGDFKTLTDAINSIPEGNKRRVIISIGGGNYTEKVKIERSKPFITPYGDPKNNSAPRPDGKRELAQAAALRTGGDKASLYNCKMFGFQDTFCDDKCGKHFFKDCYIEGTVDFIFGNGKSLYLNTEMHVIPGEAMAMVTAHARAADNVDSGYSFVHCTVTGTGKTAYLGRAWKPFSKVVFSYSDLSDVVHPEGWSDFGKKEFDSWFDANVKPLDARKDDLDPALVAAEANKTIIKVRSDGSGDFKTLTDAINSIPEGNKRRVIISIGGGNYTEKVKIERSKPFITLAVNINFVNSAPRPDGKRELAQAAALRTGGDKASLYNCKMFGFQDTFCDDSGKHFFKDCYIEGTVDFIFGNGKSLYLNTEMHVIPGEAMAMVTAHARAADNVDSGYSFVHCTVTGTGKTAYLGRAWKPFSKVVFSYSDLSDVVHPEGWSDFGKKEFDSSVYYGEYNNKGAGATPERRVGYVKKLSDEEAKPFISLAYIEGSKWLLPPVTL</sequence>
<comment type="similarity">
    <text evidence="3">Belongs to the pectinesterase family.</text>
</comment>
<evidence type="ECO:0000313" key="14">
    <source>
        <dbReference type="Proteomes" id="UP001291623"/>
    </source>
</evidence>
<feature type="active site" evidence="9">
    <location>
        <position position="326"/>
    </location>
</feature>
<comment type="caution">
    <text evidence="13">The sequence shown here is derived from an EMBL/GenBank/DDBJ whole genome shotgun (WGS) entry which is preliminary data.</text>
</comment>
<name>A0AAE1V2I3_9SOLA</name>
<evidence type="ECO:0000256" key="2">
    <source>
        <dbReference type="ARBA" id="ARBA00005184"/>
    </source>
</evidence>
<dbReference type="EC" id="3.1.1.11" evidence="4 10"/>
<dbReference type="GO" id="GO:0030599">
    <property type="term" value="F:pectinesterase activity"/>
    <property type="evidence" value="ECO:0007669"/>
    <property type="project" value="UniProtKB-UniRule"/>
</dbReference>
<keyword evidence="14" id="KW-1185">Reference proteome</keyword>
<feature type="domain" description="Pectinesterase catalytic" evidence="12">
    <location>
        <begin position="60"/>
        <end position="165"/>
    </location>
</feature>
<dbReference type="InterPro" id="IPR012334">
    <property type="entry name" value="Pectin_lyas_fold"/>
</dbReference>
<keyword evidence="11" id="KW-0472">Membrane</keyword>
<dbReference type="PANTHER" id="PTHR31321:SF87">
    <property type="entry name" value="PECTINESTERASE 63-RELATED"/>
    <property type="match status" value="1"/>
</dbReference>
<dbReference type="Pfam" id="PF01095">
    <property type="entry name" value="Pectinesterase"/>
    <property type="match status" value="5"/>
</dbReference>
<organism evidence="13 14">
    <name type="scientific">Anisodus tanguticus</name>
    <dbReference type="NCBI Taxonomy" id="243964"/>
    <lineage>
        <taxon>Eukaryota</taxon>
        <taxon>Viridiplantae</taxon>
        <taxon>Streptophyta</taxon>
        <taxon>Embryophyta</taxon>
        <taxon>Tracheophyta</taxon>
        <taxon>Spermatophyta</taxon>
        <taxon>Magnoliopsida</taxon>
        <taxon>eudicotyledons</taxon>
        <taxon>Gunneridae</taxon>
        <taxon>Pentapetalae</taxon>
        <taxon>asterids</taxon>
        <taxon>lamiids</taxon>
        <taxon>Solanales</taxon>
        <taxon>Solanaceae</taxon>
        <taxon>Solanoideae</taxon>
        <taxon>Hyoscyameae</taxon>
        <taxon>Anisodus</taxon>
    </lineage>
</organism>